<comment type="caution">
    <text evidence="2">The sequence shown here is derived from an EMBL/GenBank/DDBJ whole genome shotgun (WGS) entry which is preliminary data.</text>
</comment>
<accession>A0ABQ5BDW4</accession>
<evidence type="ECO:0000313" key="2">
    <source>
        <dbReference type="EMBL" id="GJT11654.1"/>
    </source>
</evidence>
<protein>
    <recommendedName>
        <fullName evidence="4">Retrovirus-related Pol polyprotein from transposon TNT 1-94</fullName>
    </recommendedName>
</protein>
<evidence type="ECO:0000256" key="1">
    <source>
        <dbReference type="SAM" id="MobiDB-lite"/>
    </source>
</evidence>
<name>A0ABQ5BDW4_9ASTR</name>
<reference evidence="2" key="2">
    <citation type="submission" date="2022-01" db="EMBL/GenBank/DDBJ databases">
        <authorList>
            <person name="Yamashiro T."/>
            <person name="Shiraishi A."/>
            <person name="Satake H."/>
            <person name="Nakayama K."/>
        </authorList>
    </citation>
    <scope>NUCLEOTIDE SEQUENCE</scope>
</reference>
<gene>
    <name evidence="2" type="ORF">Tco_0858696</name>
</gene>
<dbReference type="EMBL" id="BQNB010013085">
    <property type="protein sequence ID" value="GJT11654.1"/>
    <property type="molecule type" value="Genomic_DNA"/>
</dbReference>
<sequence length="235" mass="26845">MAESNVPKLVDKKGGSDFAIAPRLEVGPFQPKTTKGENKPEPQWSNDERRVVNQDQYLKSIIISCLPNDIIESVIKSAIAKDTWTDLVHANEGPLYTKENRIMDLKLEYNTFRKGQKDYRTKYKKDKAKLALLEVGSSSTQSLKPFQTNIKGLVAKTFDWEEEELTSNDDDMVQVKVVLALLEYESITVGKNHARNGEWVNITMRKANLLLSMDDDSYGQTFLKYINVDIMYVEE</sequence>
<proteinExistence type="predicted"/>
<feature type="region of interest" description="Disordered" evidence="1">
    <location>
        <begin position="21"/>
        <end position="46"/>
    </location>
</feature>
<reference evidence="2" key="1">
    <citation type="journal article" date="2022" name="Int. J. Mol. Sci.">
        <title>Draft Genome of Tanacetum Coccineum: Genomic Comparison of Closely Related Tanacetum-Family Plants.</title>
        <authorList>
            <person name="Yamashiro T."/>
            <person name="Shiraishi A."/>
            <person name="Nakayama K."/>
            <person name="Satake H."/>
        </authorList>
    </citation>
    <scope>NUCLEOTIDE SEQUENCE</scope>
</reference>
<evidence type="ECO:0000313" key="3">
    <source>
        <dbReference type="Proteomes" id="UP001151760"/>
    </source>
</evidence>
<dbReference type="Proteomes" id="UP001151760">
    <property type="component" value="Unassembled WGS sequence"/>
</dbReference>
<organism evidence="2 3">
    <name type="scientific">Tanacetum coccineum</name>
    <dbReference type="NCBI Taxonomy" id="301880"/>
    <lineage>
        <taxon>Eukaryota</taxon>
        <taxon>Viridiplantae</taxon>
        <taxon>Streptophyta</taxon>
        <taxon>Embryophyta</taxon>
        <taxon>Tracheophyta</taxon>
        <taxon>Spermatophyta</taxon>
        <taxon>Magnoliopsida</taxon>
        <taxon>eudicotyledons</taxon>
        <taxon>Gunneridae</taxon>
        <taxon>Pentapetalae</taxon>
        <taxon>asterids</taxon>
        <taxon>campanulids</taxon>
        <taxon>Asterales</taxon>
        <taxon>Asteraceae</taxon>
        <taxon>Asteroideae</taxon>
        <taxon>Anthemideae</taxon>
        <taxon>Anthemidinae</taxon>
        <taxon>Tanacetum</taxon>
    </lineage>
</organism>
<evidence type="ECO:0008006" key="4">
    <source>
        <dbReference type="Google" id="ProtNLM"/>
    </source>
</evidence>
<feature type="compositionally biased region" description="Basic and acidic residues" evidence="1">
    <location>
        <begin position="34"/>
        <end position="46"/>
    </location>
</feature>
<keyword evidence="3" id="KW-1185">Reference proteome</keyword>